<dbReference type="Gene3D" id="3.30.70.100">
    <property type="match status" value="1"/>
</dbReference>
<dbReference type="AlphaFoldDB" id="A0A8T0KN96"/>
<dbReference type="PANTHER" id="PTHR47294">
    <property type="entry name" value="OS08G0431150 PROTEIN"/>
    <property type="match status" value="1"/>
</dbReference>
<sequence length="122" mass="13765">MAFEDGSEKELQKVGLEISNRFPLTRTTLASMESLSLPVVQEVVLSADMQCEKCQKRVADFIAKMNGKPLFYTETESVVVNVLEKKVVLTFRLTTIGKVISQQITPLPKVAIIKRIFRFSRS</sequence>
<comment type="caution">
    <text evidence="1">The sequence shown here is derived from an EMBL/GenBank/DDBJ whole genome shotgun (WGS) entry which is preliminary data.</text>
</comment>
<accession>A0A8T0KN96</accession>
<gene>
    <name evidence="1" type="ORF">HKW66_Vig0197800</name>
</gene>
<reference evidence="1 2" key="1">
    <citation type="submission" date="2020-05" db="EMBL/GenBank/DDBJ databases">
        <title>Vigna angularis (adzuki bean) Var. LongXiaoDou No. 4 denovo assembly.</title>
        <authorList>
            <person name="Xiang H."/>
        </authorList>
    </citation>
    <scope>NUCLEOTIDE SEQUENCE [LARGE SCALE GENOMIC DNA]</scope>
    <source>
        <tissue evidence="1">Leaf</tissue>
    </source>
</reference>
<name>A0A8T0KN96_PHAAN</name>
<evidence type="ECO:0000313" key="2">
    <source>
        <dbReference type="Proteomes" id="UP000743370"/>
    </source>
</evidence>
<dbReference type="Proteomes" id="UP000743370">
    <property type="component" value="Unassembled WGS sequence"/>
</dbReference>
<protein>
    <recommendedName>
        <fullName evidence="3">HMA domain-containing protein</fullName>
    </recommendedName>
</protein>
<organism evidence="1 2">
    <name type="scientific">Phaseolus angularis</name>
    <name type="common">Azuki bean</name>
    <name type="synonym">Vigna angularis</name>
    <dbReference type="NCBI Taxonomy" id="3914"/>
    <lineage>
        <taxon>Eukaryota</taxon>
        <taxon>Viridiplantae</taxon>
        <taxon>Streptophyta</taxon>
        <taxon>Embryophyta</taxon>
        <taxon>Tracheophyta</taxon>
        <taxon>Spermatophyta</taxon>
        <taxon>Magnoliopsida</taxon>
        <taxon>eudicotyledons</taxon>
        <taxon>Gunneridae</taxon>
        <taxon>Pentapetalae</taxon>
        <taxon>rosids</taxon>
        <taxon>fabids</taxon>
        <taxon>Fabales</taxon>
        <taxon>Fabaceae</taxon>
        <taxon>Papilionoideae</taxon>
        <taxon>50 kb inversion clade</taxon>
        <taxon>NPAAA clade</taxon>
        <taxon>indigoferoid/millettioid clade</taxon>
        <taxon>Phaseoleae</taxon>
        <taxon>Vigna</taxon>
    </lineage>
</organism>
<dbReference type="PANTHER" id="PTHR47294:SF6">
    <property type="entry name" value="HMA DOMAIN-CONTAINING PROTEIN"/>
    <property type="match status" value="1"/>
</dbReference>
<proteinExistence type="predicted"/>
<evidence type="ECO:0008006" key="3">
    <source>
        <dbReference type="Google" id="ProtNLM"/>
    </source>
</evidence>
<evidence type="ECO:0000313" key="1">
    <source>
        <dbReference type="EMBL" id="KAG2401184.1"/>
    </source>
</evidence>
<dbReference type="EMBL" id="JABFOF010000003">
    <property type="protein sequence ID" value="KAG2401184.1"/>
    <property type="molecule type" value="Genomic_DNA"/>
</dbReference>